<keyword evidence="3" id="KW-1185">Reference proteome</keyword>
<dbReference type="NCBIfam" id="TIGR01617">
    <property type="entry name" value="arsC_related"/>
    <property type="match status" value="1"/>
</dbReference>
<gene>
    <name evidence="2" type="ORF">UDIV_5330</name>
</gene>
<sequence length="130" mass="15378">MIHVFYTPNCNACKKVIKFFRDNQIPIQKIQIGVDFIEHKMLVEILSICENGFENILSFKTDSSKRMNLNRENYLNLTSKEVMGMIENDLNFLKRPLIYQTDKAGNPYRIQTGYDPEEITIFLRGKEHWK</sequence>
<name>A0A084EXI7_9BACT</name>
<dbReference type="InterPro" id="IPR036249">
    <property type="entry name" value="Thioredoxin-like_sf"/>
</dbReference>
<comment type="similarity">
    <text evidence="1">Belongs to the ArsC family.</text>
</comment>
<dbReference type="PANTHER" id="PTHR30041:SF7">
    <property type="entry name" value="GLOBAL TRANSCRIPTIONAL REGULATOR SPX"/>
    <property type="match status" value="1"/>
</dbReference>
<dbReference type="PANTHER" id="PTHR30041">
    <property type="entry name" value="ARSENATE REDUCTASE"/>
    <property type="match status" value="1"/>
</dbReference>
<dbReference type="InterPro" id="IPR006504">
    <property type="entry name" value="Tscrpt_reg_Spx/MgsR"/>
</dbReference>
<dbReference type="SUPFAM" id="SSF52833">
    <property type="entry name" value="Thioredoxin-like"/>
    <property type="match status" value="1"/>
</dbReference>
<dbReference type="OrthoDB" id="9794155at2"/>
<dbReference type="RefSeq" id="WP_038103134.1">
    <property type="nucleotide sequence ID" value="NZ_JFDP01000065.1"/>
</dbReference>
<evidence type="ECO:0000313" key="2">
    <source>
        <dbReference type="EMBL" id="KEZ22679.1"/>
    </source>
</evidence>
<evidence type="ECO:0000313" key="3">
    <source>
        <dbReference type="Proteomes" id="UP000028537"/>
    </source>
</evidence>
<dbReference type="Pfam" id="PF03960">
    <property type="entry name" value="ArsC"/>
    <property type="match status" value="1"/>
</dbReference>
<dbReference type="Gene3D" id="3.40.30.10">
    <property type="entry name" value="Glutaredoxin"/>
    <property type="match status" value="1"/>
</dbReference>
<dbReference type="eggNOG" id="COG1393">
    <property type="taxonomic scope" value="Bacteria"/>
</dbReference>
<dbReference type="EMBL" id="JFDP01000065">
    <property type="protein sequence ID" value="KEZ22679.1"/>
    <property type="molecule type" value="Genomic_DNA"/>
</dbReference>
<evidence type="ECO:0008006" key="4">
    <source>
        <dbReference type="Google" id="ProtNLM"/>
    </source>
</evidence>
<dbReference type="InterPro" id="IPR006660">
    <property type="entry name" value="Arsenate_reductase-like"/>
</dbReference>
<evidence type="ECO:0000256" key="1">
    <source>
        <dbReference type="PROSITE-ProRule" id="PRU01282"/>
    </source>
</evidence>
<dbReference type="AlphaFoldDB" id="A0A084EXI7"/>
<comment type="caution">
    <text evidence="2">The sequence shown here is derived from an EMBL/GenBank/DDBJ whole genome shotgun (WGS) entry which is preliminary data.</text>
</comment>
<reference evidence="2 3" key="1">
    <citation type="submission" date="2014-02" db="EMBL/GenBank/DDBJ databases">
        <title>Genome sequence of Ureaplasma diversum strain 246.</title>
        <authorList>
            <person name="Sirand-Pugnet P."/>
            <person name="Breton M."/>
            <person name="Dordet-Frisoni E."/>
            <person name="Baranowski E."/>
            <person name="Barre A."/>
            <person name="Couture C."/>
            <person name="Dupuy V."/>
            <person name="Gaurivaud P."/>
            <person name="Jacob D."/>
            <person name="Lemaitre C."/>
            <person name="Manso-Silvan L."/>
            <person name="Nikolski M."/>
            <person name="Nouvel L.-X."/>
            <person name="Poumarat F."/>
            <person name="Tardy F."/>
            <person name="Thebault P."/>
            <person name="Theil S."/>
            <person name="Citti C."/>
            <person name="Thiaucourt F."/>
            <person name="Blanchard A."/>
        </authorList>
    </citation>
    <scope>NUCLEOTIDE SEQUENCE [LARGE SCALE GENOMIC DNA]</scope>
    <source>
        <strain evidence="2 3">NCTC 246</strain>
    </source>
</reference>
<protein>
    <recommendedName>
        <fullName evidence="4">Arsenate reductase</fullName>
    </recommendedName>
</protein>
<dbReference type="Proteomes" id="UP000028537">
    <property type="component" value="Unassembled WGS sequence"/>
</dbReference>
<proteinExistence type="inferred from homology"/>
<dbReference type="PROSITE" id="PS51353">
    <property type="entry name" value="ARSC"/>
    <property type="match status" value="1"/>
</dbReference>
<accession>A0A084EXI7</accession>
<organism evidence="2 3">
    <name type="scientific">Ureaplasma diversum NCTC 246</name>
    <dbReference type="NCBI Taxonomy" id="1188241"/>
    <lineage>
        <taxon>Bacteria</taxon>
        <taxon>Bacillati</taxon>
        <taxon>Mycoplasmatota</taxon>
        <taxon>Mycoplasmoidales</taxon>
        <taxon>Mycoplasmoidaceae</taxon>
        <taxon>Ureaplasma</taxon>
    </lineage>
</organism>